<proteinExistence type="predicted"/>
<dbReference type="EMBL" id="MIGZ01000047">
    <property type="protein sequence ID" value="ODQ94184.1"/>
    <property type="molecule type" value="Genomic_DNA"/>
</dbReference>
<keyword evidence="5" id="KW-1185">Reference proteome</keyword>
<comment type="caution">
    <text evidence="4">The sequence shown here is derived from an EMBL/GenBank/DDBJ whole genome shotgun (WGS) entry which is preliminary data.</text>
</comment>
<name>A0A1E3RWF6_9MYCO</name>
<dbReference type="Pfam" id="PF00440">
    <property type="entry name" value="TetR_N"/>
    <property type="match status" value="1"/>
</dbReference>
<feature type="domain" description="HTH tetR-type" evidence="3">
    <location>
        <begin position="7"/>
        <end position="67"/>
    </location>
</feature>
<dbReference type="InterPro" id="IPR009057">
    <property type="entry name" value="Homeodomain-like_sf"/>
</dbReference>
<dbReference type="Gene3D" id="1.10.357.10">
    <property type="entry name" value="Tetracycline Repressor, domain 2"/>
    <property type="match status" value="1"/>
</dbReference>
<dbReference type="InterPro" id="IPR001647">
    <property type="entry name" value="HTH_TetR"/>
</dbReference>
<dbReference type="SUPFAM" id="SSF48498">
    <property type="entry name" value="Tetracyclin repressor-like, C-terminal domain"/>
    <property type="match status" value="1"/>
</dbReference>
<sequence length="198" mass="22021">MANSDGPSARERLISTSYELFTRRGIGDVGVDEVVATAGVAKATLYRHFPSKDDLVLAFLERRAEMWTGELIDRKPRERTDDPKEQLLAVFDGLDEWFHRRSDYEACSFVKVLFEVGAQGRVGKACIGHLDAIRDILRDRAEQAGLRDPKDLAWSLNILLKGSIVGAAEGDVDSARRAKRIAARLIEEHTVDGRGRSA</sequence>
<dbReference type="AlphaFoldDB" id="A0A1E3RWF6"/>
<dbReference type="Proteomes" id="UP000094243">
    <property type="component" value="Unassembled WGS sequence"/>
</dbReference>
<dbReference type="PANTHER" id="PTHR30055:SF200">
    <property type="entry name" value="HTH-TYPE TRANSCRIPTIONAL REPRESSOR BDCR"/>
    <property type="match status" value="1"/>
</dbReference>
<dbReference type="InterPro" id="IPR050109">
    <property type="entry name" value="HTH-type_TetR-like_transc_reg"/>
</dbReference>
<dbReference type="InterPro" id="IPR036271">
    <property type="entry name" value="Tet_transcr_reg_TetR-rel_C_sf"/>
</dbReference>
<reference evidence="5" key="1">
    <citation type="submission" date="2016-09" db="EMBL/GenBank/DDBJ databases">
        <authorList>
            <person name="Greninger A.L."/>
            <person name="Jerome K.R."/>
            <person name="Mcnair B."/>
            <person name="Wallis C."/>
            <person name="Fang F."/>
        </authorList>
    </citation>
    <scope>NUCLEOTIDE SEQUENCE [LARGE SCALE GENOMIC DNA]</scope>
    <source>
        <strain evidence="5">M7</strain>
    </source>
</reference>
<accession>A0A1E3RWF6</accession>
<evidence type="ECO:0000259" key="3">
    <source>
        <dbReference type="PROSITE" id="PS50977"/>
    </source>
</evidence>
<organism evidence="4 5">
    <name type="scientific">Mycolicibacterium holsaticum</name>
    <dbReference type="NCBI Taxonomy" id="152142"/>
    <lineage>
        <taxon>Bacteria</taxon>
        <taxon>Bacillati</taxon>
        <taxon>Actinomycetota</taxon>
        <taxon>Actinomycetes</taxon>
        <taxon>Mycobacteriales</taxon>
        <taxon>Mycobacteriaceae</taxon>
        <taxon>Mycolicibacterium</taxon>
    </lineage>
</organism>
<gene>
    <name evidence="4" type="ORF">BHQ17_10315</name>
</gene>
<evidence type="ECO:0000256" key="1">
    <source>
        <dbReference type="ARBA" id="ARBA00023125"/>
    </source>
</evidence>
<evidence type="ECO:0000313" key="5">
    <source>
        <dbReference type="Proteomes" id="UP000094243"/>
    </source>
</evidence>
<protein>
    <submittedName>
        <fullName evidence="4">TetR family transcriptional regulator</fullName>
    </submittedName>
</protein>
<dbReference type="GO" id="GO:0000976">
    <property type="term" value="F:transcription cis-regulatory region binding"/>
    <property type="evidence" value="ECO:0007669"/>
    <property type="project" value="TreeGrafter"/>
</dbReference>
<evidence type="ECO:0000256" key="2">
    <source>
        <dbReference type="PROSITE-ProRule" id="PRU00335"/>
    </source>
</evidence>
<dbReference type="GO" id="GO:0003700">
    <property type="term" value="F:DNA-binding transcription factor activity"/>
    <property type="evidence" value="ECO:0007669"/>
    <property type="project" value="TreeGrafter"/>
</dbReference>
<dbReference type="RefSeq" id="WP_069405112.1">
    <property type="nucleotide sequence ID" value="NZ_MIGZ01000047.1"/>
</dbReference>
<dbReference type="PRINTS" id="PR00455">
    <property type="entry name" value="HTHTETR"/>
</dbReference>
<dbReference type="PANTHER" id="PTHR30055">
    <property type="entry name" value="HTH-TYPE TRANSCRIPTIONAL REGULATOR RUTR"/>
    <property type="match status" value="1"/>
</dbReference>
<dbReference type="PROSITE" id="PS50977">
    <property type="entry name" value="HTH_TETR_2"/>
    <property type="match status" value="1"/>
</dbReference>
<evidence type="ECO:0000313" key="4">
    <source>
        <dbReference type="EMBL" id="ODQ94184.1"/>
    </source>
</evidence>
<dbReference type="OrthoDB" id="4214267at2"/>
<keyword evidence="1 2" id="KW-0238">DNA-binding</keyword>
<dbReference type="SUPFAM" id="SSF46689">
    <property type="entry name" value="Homeodomain-like"/>
    <property type="match status" value="1"/>
</dbReference>
<feature type="DNA-binding region" description="H-T-H motif" evidence="2">
    <location>
        <begin position="30"/>
        <end position="49"/>
    </location>
</feature>